<dbReference type="AlphaFoldDB" id="A0A6G9Z628"/>
<feature type="transmembrane region" description="Helical" evidence="6">
    <location>
        <begin position="134"/>
        <end position="153"/>
    </location>
</feature>
<dbReference type="InterPro" id="IPR020846">
    <property type="entry name" value="MFS_dom"/>
</dbReference>
<evidence type="ECO:0000256" key="6">
    <source>
        <dbReference type="SAM" id="Phobius"/>
    </source>
</evidence>
<keyword evidence="3 6" id="KW-1133">Transmembrane helix</keyword>
<organism evidence="8 9">
    <name type="scientific">Nocardia terpenica</name>
    <dbReference type="NCBI Taxonomy" id="455432"/>
    <lineage>
        <taxon>Bacteria</taxon>
        <taxon>Bacillati</taxon>
        <taxon>Actinomycetota</taxon>
        <taxon>Actinomycetes</taxon>
        <taxon>Mycobacteriales</taxon>
        <taxon>Nocardiaceae</taxon>
        <taxon>Nocardia</taxon>
    </lineage>
</organism>
<dbReference type="GO" id="GO:0022857">
    <property type="term" value="F:transmembrane transporter activity"/>
    <property type="evidence" value="ECO:0007669"/>
    <property type="project" value="InterPro"/>
</dbReference>
<feature type="transmembrane region" description="Helical" evidence="6">
    <location>
        <begin position="390"/>
        <end position="412"/>
    </location>
</feature>
<dbReference type="RefSeq" id="WP_167488285.1">
    <property type="nucleotide sequence ID" value="NZ_CP046173.1"/>
</dbReference>
<sequence length="492" mass="51802">MAFRALDNETEHTPERSAHTPSEASSTMTATARIALAVVLVAELMNILDEAVVLTALPAIQTSIGAGPAAVQWLTVGYTLTFALGLITGGRLGDAYGRRKILLLGTTVFTLASLLCGTATGPGMLIAARVLQGSGAAVMIPQVLATMHVTFVGEHRSKAFGLYGAVLTVGTVTGPILGGTLTQADLFGLSWRPIFLINVPIGLAVITLGRTFLTESTAAKADRFDRTGVLLSALAMVLIVYPLTEGHSHRWPLWCFAMLGGGLLVSVIFLYHQHRKTDAPLVALSLFKGKQFSSGLCTQLLLGLLLGMFYLTWTLYLQRGLNMNPLRAALAFMLIALGEMAGAIIAMKTAGRFGRRVPQTGALIGFASMVAYGFQITSEQAELTIPAMTGPLLVLGIGFGTIGAPVADISLAKVPHESAGSASGLFNTSLQLGIAFGTALTAVVFFSTIGDSPDSTAIRDAFTGVLWWVGGAFTAMWALMFFLPKHTHSQTG</sequence>
<feature type="transmembrane region" description="Helical" evidence="6">
    <location>
        <begin position="69"/>
        <end position="89"/>
    </location>
</feature>
<feature type="transmembrane region" description="Helical" evidence="6">
    <location>
        <begin position="101"/>
        <end position="128"/>
    </location>
</feature>
<feature type="region of interest" description="Disordered" evidence="5">
    <location>
        <begin position="1"/>
        <end position="26"/>
    </location>
</feature>
<feature type="transmembrane region" description="Helical" evidence="6">
    <location>
        <begin position="34"/>
        <end position="57"/>
    </location>
</feature>
<comment type="subcellular location">
    <subcellularLocation>
        <location evidence="1">Cell membrane</location>
        <topology evidence="1">Multi-pass membrane protein</topology>
    </subcellularLocation>
</comment>
<feature type="transmembrane region" description="Helical" evidence="6">
    <location>
        <begin position="465"/>
        <end position="483"/>
    </location>
</feature>
<keyword evidence="2 6" id="KW-0812">Transmembrane</keyword>
<feature type="transmembrane region" description="Helical" evidence="6">
    <location>
        <begin position="160"/>
        <end position="181"/>
    </location>
</feature>
<name>A0A6G9Z628_9NOCA</name>
<dbReference type="Gene3D" id="1.20.1250.20">
    <property type="entry name" value="MFS general substrate transporter like domains"/>
    <property type="match status" value="1"/>
</dbReference>
<feature type="compositionally biased region" description="Basic and acidic residues" evidence="5">
    <location>
        <begin position="1"/>
        <end position="18"/>
    </location>
</feature>
<feature type="transmembrane region" description="Helical" evidence="6">
    <location>
        <begin position="193"/>
        <end position="212"/>
    </location>
</feature>
<evidence type="ECO:0000256" key="2">
    <source>
        <dbReference type="ARBA" id="ARBA00022692"/>
    </source>
</evidence>
<dbReference type="CDD" id="cd17321">
    <property type="entry name" value="MFS_MMR_MDR_like"/>
    <property type="match status" value="1"/>
</dbReference>
<feature type="transmembrane region" description="Helical" evidence="6">
    <location>
        <begin position="292"/>
        <end position="316"/>
    </location>
</feature>
<proteinExistence type="predicted"/>
<feature type="transmembrane region" description="Helical" evidence="6">
    <location>
        <begin position="359"/>
        <end position="378"/>
    </location>
</feature>
<dbReference type="Proteomes" id="UP000500953">
    <property type="component" value="Chromosome"/>
</dbReference>
<feature type="domain" description="Major facilitator superfamily (MFS) profile" evidence="7">
    <location>
        <begin position="35"/>
        <end position="488"/>
    </location>
</feature>
<dbReference type="Gene3D" id="1.20.1720.10">
    <property type="entry name" value="Multidrug resistance protein D"/>
    <property type="match status" value="1"/>
</dbReference>
<evidence type="ECO:0000256" key="4">
    <source>
        <dbReference type="ARBA" id="ARBA00023136"/>
    </source>
</evidence>
<dbReference type="Pfam" id="PF07690">
    <property type="entry name" value="MFS_1"/>
    <property type="match status" value="1"/>
</dbReference>
<feature type="transmembrane region" description="Helical" evidence="6">
    <location>
        <begin position="250"/>
        <end position="271"/>
    </location>
</feature>
<evidence type="ECO:0000256" key="3">
    <source>
        <dbReference type="ARBA" id="ARBA00022989"/>
    </source>
</evidence>
<evidence type="ECO:0000313" key="9">
    <source>
        <dbReference type="Proteomes" id="UP000500953"/>
    </source>
</evidence>
<dbReference type="PROSITE" id="PS50850">
    <property type="entry name" value="MFS"/>
    <property type="match status" value="1"/>
</dbReference>
<feature type="transmembrane region" description="Helical" evidence="6">
    <location>
        <begin position="424"/>
        <end position="445"/>
    </location>
</feature>
<feature type="transmembrane region" description="Helical" evidence="6">
    <location>
        <begin position="328"/>
        <end position="347"/>
    </location>
</feature>
<dbReference type="PRINTS" id="PR01036">
    <property type="entry name" value="TCRTETB"/>
</dbReference>
<evidence type="ECO:0000256" key="5">
    <source>
        <dbReference type="SAM" id="MobiDB-lite"/>
    </source>
</evidence>
<dbReference type="InterPro" id="IPR036259">
    <property type="entry name" value="MFS_trans_sf"/>
</dbReference>
<feature type="transmembrane region" description="Helical" evidence="6">
    <location>
        <begin position="224"/>
        <end position="244"/>
    </location>
</feature>
<keyword evidence="4 6" id="KW-0472">Membrane</keyword>
<evidence type="ECO:0000313" key="8">
    <source>
        <dbReference type="EMBL" id="QIS20978.1"/>
    </source>
</evidence>
<dbReference type="GO" id="GO:0005886">
    <property type="term" value="C:plasma membrane"/>
    <property type="evidence" value="ECO:0007669"/>
    <property type="project" value="UniProtKB-SubCell"/>
</dbReference>
<protein>
    <submittedName>
        <fullName evidence="8">MFS transporter</fullName>
    </submittedName>
</protein>
<dbReference type="InterPro" id="IPR011701">
    <property type="entry name" value="MFS"/>
</dbReference>
<dbReference type="EMBL" id="CP046173">
    <property type="protein sequence ID" value="QIS20978.1"/>
    <property type="molecule type" value="Genomic_DNA"/>
</dbReference>
<accession>A0A6G9Z628</accession>
<dbReference type="PANTHER" id="PTHR42718">
    <property type="entry name" value="MAJOR FACILITATOR SUPERFAMILY MULTIDRUG TRANSPORTER MFSC"/>
    <property type="match status" value="1"/>
</dbReference>
<gene>
    <name evidence="8" type="ORF">F6W96_24345</name>
</gene>
<dbReference type="PANTHER" id="PTHR42718:SF39">
    <property type="entry name" value="ACTINORHODIN TRANSPORTER-RELATED"/>
    <property type="match status" value="1"/>
</dbReference>
<dbReference type="SUPFAM" id="SSF103473">
    <property type="entry name" value="MFS general substrate transporter"/>
    <property type="match status" value="2"/>
</dbReference>
<evidence type="ECO:0000256" key="1">
    <source>
        <dbReference type="ARBA" id="ARBA00004651"/>
    </source>
</evidence>
<evidence type="ECO:0000259" key="7">
    <source>
        <dbReference type="PROSITE" id="PS50850"/>
    </source>
</evidence>
<reference evidence="8 9" key="1">
    <citation type="journal article" date="2019" name="ACS Chem. Biol.">
        <title>Identification and Mobilization of a Cryptic Antibiotic Biosynthesis Gene Locus from a Human-Pathogenic Nocardia Isolate.</title>
        <authorList>
            <person name="Herisse M."/>
            <person name="Ishida K."/>
            <person name="Porter J.L."/>
            <person name="Howden B."/>
            <person name="Hertweck C."/>
            <person name="Stinear T.P."/>
            <person name="Pidot S.J."/>
        </authorList>
    </citation>
    <scope>NUCLEOTIDE SEQUENCE [LARGE SCALE GENOMIC DNA]</scope>
    <source>
        <strain evidence="8 9">AUSMDU00012715</strain>
    </source>
</reference>